<feature type="transmembrane region" description="Helical" evidence="6">
    <location>
        <begin position="60"/>
        <end position="82"/>
    </location>
</feature>
<organism evidence="7 8">
    <name type="scientific">Bodo saltans</name>
    <name type="common">Flagellated protozoan</name>
    <dbReference type="NCBI Taxonomy" id="75058"/>
    <lineage>
        <taxon>Eukaryota</taxon>
        <taxon>Discoba</taxon>
        <taxon>Euglenozoa</taxon>
        <taxon>Kinetoplastea</taxon>
        <taxon>Metakinetoplastina</taxon>
        <taxon>Eubodonida</taxon>
        <taxon>Bodonidae</taxon>
        <taxon>Bodo</taxon>
    </lineage>
</organism>
<feature type="transmembrane region" description="Helical" evidence="6">
    <location>
        <begin position="364"/>
        <end position="387"/>
    </location>
</feature>
<keyword evidence="5 6" id="KW-0472">Membrane</keyword>
<proteinExistence type="inferred from homology"/>
<dbReference type="OMA" id="INNFHYC"/>
<evidence type="ECO:0000313" key="7">
    <source>
        <dbReference type="EMBL" id="CUE73661.1"/>
    </source>
</evidence>
<feature type="transmembrane region" description="Helical" evidence="6">
    <location>
        <begin position="118"/>
        <end position="136"/>
    </location>
</feature>
<dbReference type="InterPro" id="IPR036259">
    <property type="entry name" value="MFS_trans_sf"/>
</dbReference>
<evidence type="ECO:0000256" key="4">
    <source>
        <dbReference type="ARBA" id="ARBA00022989"/>
    </source>
</evidence>
<dbReference type="PANTHER" id="PTHR10981">
    <property type="entry name" value="BATTENIN"/>
    <property type="match status" value="1"/>
</dbReference>
<dbReference type="EMBL" id="CYKH01000155">
    <property type="protein sequence ID" value="CUE73661.1"/>
    <property type="molecule type" value="Genomic_DNA"/>
</dbReference>
<keyword evidence="4 6" id="KW-1133">Transmembrane helix</keyword>
<dbReference type="SUPFAM" id="SSF103473">
    <property type="entry name" value="MFS general substrate transporter"/>
    <property type="match status" value="1"/>
</dbReference>
<reference evidence="8" key="1">
    <citation type="submission" date="2015-09" db="EMBL/GenBank/DDBJ databases">
        <authorList>
            <consortium name="Pathogen Informatics"/>
        </authorList>
    </citation>
    <scope>NUCLEOTIDE SEQUENCE [LARGE SCALE GENOMIC DNA]</scope>
    <source>
        <strain evidence="8">Lake Konstanz</strain>
    </source>
</reference>
<gene>
    <name evidence="7" type="ORF">BSAL_55330</name>
</gene>
<evidence type="ECO:0000256" key="1">
    <source>
        <dbReference type="ARBA" id="ARBA00004127"/>
    </source>
</evidence>
<dbReference type="VEuPathDB" id="TriTrypDB:BSAL_55330"/>
<feature type="transmembrane region" description="Helical" evidence="6">
    <location>
        <begin position="333"/>
        <end position="352"/>
    </location>
</feature>
<dbReference type="GO" id="GO:0016020">
    <property type="term" value="C:membrane"/>
    <property type="evidence" value="ECO:0007669"/>
    <property type="project" value="UniProtKB-UniRule"/>
</dbReference>
<keyword evidence="3 6" id="KW-0812">Transmembrane</keyword>
<evidence type="ECO:0000256" key="2">
    <source>
        <dbReference type="ARBA" id="ARBA00007467"/>
    </source>
</evidence>
<dbReference type="AlphaFoldDB" id="A0A0S4IMH8"/>
<sequence length="487" mass="54370">MKGEDGSIVTEITYRQEVYEQNHRRNWLAFWLIGMINNFHYCLVLSAADEIATSFHLKTYVALVSWASVFFGVILRLLNAFVFTSIPYNRRFLFTGAQTLIGIVLVSSSKYLGSNDVFRFFVALLGVVFCGNASTYGESVALGYLERFPSTTVGGWSSGTGMSGVLASLIYMGLSAADFSNASIFLLSIPLVIVYWGMYYFVIVIPNDTGTPSNNWKSAPWRVQQIQPDFGEPQPDDLSIAESTRLLQDVNPSTQPSAFWKALFFIVACVSNDRSVALRHWWERNWAITVAMHGITLSNNLNLLVVYVAEYAIQFMAPFSFPCHLVKGSDKFWLSNSFVITQFCYQLGVLASRSSLLCLRIRRVWILTVMQVANAVFWFLQAKLLIVGSAEDADREQSLAFILFVYMIFVGLFGGASYVNVFFNILELDITKIDLITINCIPNPNPVTATEKRQLMMNIGAVYAIAGISLGSFVDLIFSNTALTASC</sequence>
<dbReference type="PRINTS" id="PR01315">
    <property type="entry name" value="BATTENIN"/>
</dbReference>
<evidence type="ECO:0000256" key="6">
    <source>
        <dbReference type="RuleBase" id="RU361113"/>
    </source>
</evidence>
<feature type="transmembrane region" description="Helical" evidence="6">
    <location>
        <begin position="399"/>
        <end position="423"/>
    </location>
</feature>
<dbReference type="Pfam" id="PF02487">
    <property type="entry name" value="CLN3"/>
    <property type="match status" value="1"/>
</dbReference>
<feature type="transmembrane region" description="Helical" evidence="6">
    <location>
        <begin position="28"/>
        <end position="48"/>
    </location>
</feature>
<dbReference type="Proteomes" id="UP000051952">
    <property type="component" value="Unassembled WGS sequence"/>
</dbReference>
<dbReference type="PANTHER" id="PTHR10981:SF7">
    <property type="entry name" value="BATTENIN"/>
    <property type="match status" value="1"/>
</dbReference>
<evidence type="ECO:0000256" key="5">
    <source>
        <dbReference type="ARBA" id="ARBA00023136"/>
    </source>
</evidence>
<feature type="transmembrane region" description="Helical" evidence="6">
    <location>
        <begin position="88"/>
        <end position="106"/>
    </location>
</feature>
<dbReference type="GO" id="GO:0005773">
    <property type="term" value="C:vacuole"/>
    <property type="evidence" value="ECO:0007669"/>
    <property type="project" value="UniProtKB-ARBA"/>
</dbReference>
<keyword evidence="8" id="KW-1185">Reference proteome</keyword>
<name>A0A0S4IMH8_BODSA</name>
<feature type="transmembrane region" description="Helical" evidence="6">
    <location>
        <begin position="290"/>
        <end position="313"/>
    </location>
</feature>
<evidence type="ECO:0000256" key="3">
    <source>
        <dbReference type="ARBA" id="ARBA00022692"/>
    </source>
</evidence>
<accession>A0A0S4IMH8</accession>
<protein>
    <submittedName>
        <fullName evidence="7">Transmembrane protein, putative</fullName>
    </submittedName>
</protein>
<feature type="transmembrane region" description="Helical" evidence="6">
    <location>
        <begin position="156"/>
        <end position="177"/>
    </location>
</feature>
<dbReference type="OrthoDB" id="246817at2759"/>
<comment type="similarity">
    <text evidence="2 6">Belongs to the battenin family.</text>
</comment>
<comment type="subcellular location">
    <subcellularLocation>
        <location evidence="1">Endomembrane system</location>
        <topology evidence="1">Multi-pass membrane protein</topology>
    </subcellularLocation>
</comment>
<evidence type="ECO:0000313" key="8">
    <source>
        <dbReference type="Proteomes" id="UP000051952"/>
    </source>
</evidence>
<feature type="transmembrane region" description="Helical" evidence="6">
    <location>
        <begin position="184"/>
        <end position="205"/>
    </location>
</feature>
<dbReference type="InterPro" id="IPR003492">
    <property type="entry name" value="Battenin_disease_Cln3"/>
</dbReference>
<dbReference type="GO" id="GO:0012505">
    <property type="term" value="C:endomembrane system"/>
    <property type="evidence" value="ECO:0007669"/>
    <property type="project" value="UniProtKB-SubCell"/>
</dbReference>
<feature type="transmembrane region" description="Helical" evidence="6">
    <location>
        <begin position="461"/>
        <end position="483"/>
    </location>
</feature>